<gene>
    <name evidence="1" type="ORF">ACFQW9_27085</name>
</gene>
<evidence type="ECO:0000313" key="1">
    <source>
        <dbReference type="EMBL" id="MFC7354322.1"/>
    </source>
</evidence>
<evidence type="ECO:0008006" key="3">
    <source>
        <dbReference type="Google" id="ProtNLM"/>
    </source>
</evidence>
<evidence type="ECO:0000313" key="2">
    <source>
        <dbReference type="Proteomes" id="UP001596509"/>
    </source>
</evidence>
<organism evidence="1 2">
    <name type="scientific">Streptomyces caviscabies</name>
    <dbReference type="NCBI Taxonomy" id="90079"/>
    <lineage>
        <taxon>Bacteria</taxon>
        <taxon>Bacillati</taxon>
        <taxon>Actinomycetota</taxon>
        <taxon>Actinomycetes</taxon>
        <taxon>Kitasatosporales</taxon>
        <taxon>Streptomycetaceae</taxon>
        <taxon>Streptomyces</taxon>
    </lineage>
</organism>
<sequence length="221" mass="23628">MIVMRPVLEMNTPDGFDLWPVVETERFGFLPLGGGLSPAEVGTALMRIAACNDVDPTDDEGRPPRPTEPVSGFLHGLLTLDHLYAAGGLQVTDTATDVVFSPGCCDGLEDWRAWYVLADCGGEIGYGHEPLSSLAERLGDTVRLTVDTDRTDSPVIDLPVTELRRLLAEAERDLTGFLAVAADWVSEHLPGHSAPLVAALARVLDVPPPGLPQAPPTTERA</sequence>
<dbReference type="EMBL" id="JBHTCK010000008">
    <property type="protein sequence ID" value="MFC7354322.1"/>
    <property type="molecule type" value="Genomic_DNA"/>
</dbReference>
<comment type="caution">
    <text evidence="1">The sequence shown here is derived from an EMBL/GenBank/DDBJ whole genome shotgun (WGS) entry which is preliminary data.</text>
</comment>
<reference evidence="2" key="1">
    <citation type="journal article" date="2019" name="Int. J. Syst. Evol. Microbiol.">
        <title>The Global Catalogue of Microorganisms (GCM) 10K type strain sequencing project: providing services to taxonomists for standard genome sequencing and annotation.</title>
        <authorList>
            <consortium name="The Broad Institute Genomics Platform"/>
            <consortium name="The Broad Institute Genome Sequencing Center for Infectious Disease"/>
            <person name="Wu L."/>
            <person name="Ma J."/>
        </authorList>
    </citation>
    <scope>NUCLEOTIDE SEQUENCE [LARGE SCALE GENOMIC DNA]</scope>
    <source>
        <strain evidence="2">ICMP 19430</strain>
    </source>
</reference>
<proteinExistence type="predicted"/>
<dbReference type="RefSeq" id="WP_319287070.1">
    <property type="nucleotide sequence ID" value="NZ_JBHTCK010000008.1"/>
</dbReference>
<name>A0ABW2MHD4_9ACTN</name>
<keyword evidence="2" id="KW-1185">Reference proteome</keyword>
<protein>
    <recommendedName>
        <fullName evidence="3">SUKH-4 immunity protein of toxin-antitoxin system</fullName>
    </recommendedName>
</protein>
<dbReference type="Proteomes" id="UP001596509">
    <property type="component" value="Unassembled WGS sequence"/>
</dbReference>
<accession>A0ABW2MHD4</accession>